<keyword evidence="1" id="KW-1133">Transmembrane helix</keyword>
<feature type="transmembrane region" description="Helical" evidence="1">
    <location>
        <begin position="109"/>
        <end position="126"/>
    </location>
</feature>
<feature type="transmembrane region" description="Helical" evidence="1">
    <location>
        <begin position="138"/>
        <end position="162"/>
    </location>
</feature>
<dbReference type="eggNOG" id="ENOG5030ZNE">
    <property type="taxonomic scope" value="Bacteria"/>
</dbReference>
<comment type="caution">
    <text evidence="2">The sequence shown here is derived from an EMBL/GenBank/DDBJ whole genome shotgun (WGS) entry which is preliminary data.</text>
</comment>
<evidence type="ECO:0000313" key="3">
    <source>
        <dbReference type="Proteomes" id="UP000004095"/>
    </source>
</evidence>
<dbReference type="OrthoDB" id="762068at2"/>
<feature type="transmembrane region" description="Helical" evidence="1">
    <location>
        <begin position="82"/>
        <end position="103"/>
    </location>
</feature>
<keyword evidence="1" id="KW-0812">Transmembrane</keyword>
<dbReference type="RefSeq" id="WP_002700472.1">
    <property type="nucleotide sequence ID" value="NZ_AAWS01000031.1"/>
</dbReference>
<name>A1ZSG5_MICM2</name>
<gene>
    <name evidence="2" type="ORF">M23134_02964</name>
</gene>
<organism evidence="2 3">
    <name type="scientific">Microscilla marina ATCC 23134</name>
    <dbReference type="NCBI Taxonomy" id="313606"/>
    <lineage>
        <taxon>Bacteria</taxon>
        <taxon>Pseudomonadati</taxon>
        <taxon>Bacteroidota</taxon>
        <taxon>Cytophagia</taxon>
        <taxon>Cytophagales</taxon>
        <taxon>Microscillaceae</taxon>
        <taxon>Microscilla</taxon>
    </lineage>
</organism>
<accession>A1ZSG5</accession>
<evidence type="ECO:0000313" key="2">
    <source>
        <dbReference type="EMBL" id="EAY26713.1"/>
    </source>
</evidence>
<protein>
    <submittedName>
        <fullName evidence="2">Uncharacterized protein</fullName>
    </submittedName>
</protein>
<dbReference type="EMBL" id="AAWS01000031">
    <property type="protein sequence ID" value="EAY26713.1"/>
    <property type="molecule type" value="Genomic_DNA"/>
</dbReference>
<evidence type="ECO:0000256" key="1">
    <source>
        <dbReference type="SAM" id="Phobius"/>
    </source>
</evidence>
<feature type="transmembrane region" description="Helical" evidence="1">
    <location>
        <begin position="182"/>
        <end position="202"/>
    </location>
</feature>
<keyword evidence="3" id="KW-1185">Reference proteome</keyword>
<dbReference type="AlphaFoldDB" id="A1ZSG5"/>
<reference evidence="2 3" key="1">
    <citation type="submission" date="2007-01" db="EMBL/GenBank/DDBJ databases">
        <authorList>
            <person name="Haygood M."/>
            <person name="Podell S."/>
            <person name="Anderson C."/>
            <person name="Hopkinson B."/>
            <person name="Roe K."/>
            <person name="Barbeau K."/>
            <person name="Gaasterland T."/>
            <person name="Ferriera S."/>
            <person name="Johnson J."/>
            <person name="Kravitz S."/>
            <person name="Beeson K."/>
            <person name="Sutton G."/>
            <person name="Rogers Y.-H."/>
            <person name="Friedman R."/>
            <person name="Frazier M."/>
            <person name="Venter J.C."/>
        </authorList>
    </citation>
    <scope>NUCLEOTIDE SEQUENCE [LARGE SCALE GENOMIC DNA]</scope>
    <source>
        <strain evidence="2 3">ATCC 23134</strain>
    </source>
</reference>
<proteinExistence type="predicted"/>
<dbReference type="Proteomes" id="UP000004095">
    <property type="component" value="Unassembled WGS sequence"/>
</dbReference>
<keyword evidence="1" id="KW-0472">Membrane</keyword>
<sequence>MLTREQHLEFCKFCTKRKFDMNKGVICSLTNDIARFEVTCPDYENDPSVVAILDDDVTHTTQEIKERTPEETFELLKQEQNFLMGLLAGFGASLLGAALWATIVAFTGINFGLMALLVGAMVGFAVQKAGKGLGIKFGIAGAVLAAFGCFTGNILGIFAYMAYQLDTNLFSLLSKVPISFVLKIYFNEIGPISIILYIIAIVEGYKLAFRKVTDKTIHNLSHHHPHN</sequence>